<protein>
    <recommendedName>
        <fullName evidence="2">T6SS Phospholipase effector Tle1-like catalytic domain-containing protein</fullName>
    </recommendedName>
</protein>
<evidence type="ECO:0000313" key="4">
    <source>
        <dbReference type="Proteomes" id="UP000027195"/>
    </source>
</evidence>
<dbReference type="AlphaFoldDB" id="A0A067M6Z5"/>
<dbReference type="PANTHER" id="PTHR33840">
    <property type="match status" value="1"/>
</dbReference>
<dbReference type="InParanoid" id="A0A067M6Z5"/>
<dbReference type="EMBL" id="KL198057">
    <property type="protein sequence ID" value="KDQ11563.1"/>
    <property type="molecule type" value="Genomic_DNA"/>
</dbReference>
<dbReference type="InterPro" id="IPR018712">
    <property type="entry name" value="Tle1-like_cat"/>
</dbReference>
<dbReference type="PANTHER" id="PTHR33840:SF2">
    <property type="entry name" value="TLE1 PHOSPHOLIPASE DOMAIN-CONTAINING PROTEIN"/>
    <property type="match status" value="1"/>
</dbReference>
<evidence type="ECO:0000259" key="2">
    <source>
        <dbReference type="Pfam" id="PF09994"/>
    </source>
</evidence>
<dbReference type="HOGENOM" id="CLU_005049_5_0_1"/>
<dbReference type="InterPro" id="IPR029058">
    <property type="entry name" value="AB_hydrolase_fold"/>
</dbReference>
<feature type="compositionally biased region" description="Polar residues" evidence="1">
    <location>
        <begin position="265"/>
        <end position="276"/>
    </location>
</feature>
<reference evidence="4" key="1">
    <citation type="journal article" date="2014" name="Proc. Natl. Acad. Sci. U.S.A.">
        <title>Extensive sampling of basidiomycete genomes demonstrates inadequacy of the white-rot/brown-rot paradigm for wood decay fungi.</title>
        <authorList>
            <person name="Riley R."/>
            <person name="Salamov A.A."/>
            <person name="Brown D.W."/>
            <person name="Nagy L.G."/>
            <person name="Floudas D."/>
            <person name="Held B.W."/>
            <person name="Levasseur A."/>
            <person name="Lombard V."/>
            <person name="Morin E."/>
            <person name="Otillar R."/>
            <person name="Lindquist E.A."/>
            <person name="Sun H."/>
            <person name="LaButti K.M."/>
            <person name="Schmutz J."/>
            <person name="Jabbour D."/>
            <person name="Luo H."/>
            <person name="Baker S.E."/>
            <person name="Pisabarro A.G."/>
            <person name="Walton J.D."/>
            <person name="Blanchette R.A."/>
            <person name="Henrissat B."/>
            <person name="Martin F."/>
            <person name="Cullen D."/>
            <person name="Hibbett D.S."/>
            <person name="Grigoriev I.V."/>
        </authorList>
    </citation>
    <scope>NUCLEOTIDE SEQUENCE [LARGE SCALE GENOMIC DNA]</scope>
    <source>
        <strain evidence="4">FD-172 SS1</strain>
    </source>
</reference>
<organism evidence="3 4">
    <name type="scientific">Botryobasidium botryosum (strain FD-172 SS1)</name>
    <dbReference type="NCBI Taxonomy" id="930990"/>
    <lineage>
        <taxon>Eukaryota</taxon>
        <taxon>Fungi</taxon>
        <taxon>Dikarya</taxon>
        <taxon>Basidiomycota</taxon>
        <taxon>Agaricomycotina</taxon>
        <taxon>Agaricomycetes</taxon>
        <taxon>Cantharellales</taxon>
        <taxon>Botryobasidiaceae</taxon>
        <taxon>Botryobasidium</taxon>
    </lineage>
</organism>
<feature type="region of interest" description="Disordered" evidence="1">
    <location>
        <begin position="257"/>
        <end position="276"/>
    </location>
</feature>
<proteinExistence type="predicted"/>
<keyword evidence="4" id="KW-1185">Reference proteome</keyword>
<accession>A0A067M6Z5</accession>
<gene>
    <name evidence="3" type="ORF">BOTBODRAFT_114276</name>
</gene>
<dbReference type="OrthoDB" id="3162439at2759"/>
<dbReference type="Proteomes" id="UP000027195">
    <property type="component" value="Unassembled WGS sequence"/>
</dbReference>
<dbReference type="STRING" id="930990.A0A067M6Z5"/>
<evidence type="ECO:0000256" key="1">
    <source>
        <dbReference type="SAM" id="MobiDB-lite"/>
    </source>
</evidence>
<dbReference type="SUPFAM" id="SSF53474">
    <property type="entry name" value="alpha/beta-Hydrolases"/>
    <property type="match status" value="1"/>
</dbReference>
<sequence>MTSPYAELVFPPVIPVPTPGRSRTLVLCFDGTGDQFDNDNSNIIQLFGMLHKSDRSQQMVYYQAGIGTYTSPNVVSPFGVAIAKTLDMGIALYLDQHVMDGYEFLMQNYTTGDKICIFGFSRGAYTARALAGMVHKVGLLPPWNRQQIPFAWTMYKQADPDGWEQSVQFKKTFSVDVDIEFIGVWDTVESVGIIPKRLPFTSSNYAVRTFRHALSLDEHRAKFKANNWNRPTEVEAHLGTQPADRVPLLRRQVRDDIPWEKPKSGKSSGHTTPEQQSKMLDAIRAAELAKPTDIKEVWFAGAHCDVGGGSVENGTPHSLARIPLRWMIQECFRCNTGILFESDKIEDIGLPAESLWPTVVHPSTLQVTTPPPTATTCALTARRGARKFNYAEIEHKDAISPIYDQLKLNWWWWILELLPLEQRYQDSDDDSWVRKWMCVDWSCSLFPLSIPLQRKQGFMVHSSVKTRMEAIGYQPKTPWKVEPIWVD</sequence>
<dbReference type="Pfam" id="PF09994">
    <property type="entry name" value="T6SS_Tle1-like_cat"/>
    <property type="match status" value="1"/>
</dbReference>
<feature type="domain" description="T6SS Phospholipase effector Tle1-like catalytic" evidence="2">
    <location>
        <begin position="23"/>
        <end position="330"/>
    </location>
</feature>
<name>A0A067M6Z5_BOTB1</name>
<evidence type="ECO:0000313" key="3">
    <source>
        <dbReference type="EMBL" id="KDQ11563.1"/>
    </source>
</evidence>